<reference evidence="7 8" key="1">
    <citation type="journal article" date="2010" name="J. Bacteriol.">
        <title>Genome sequences of Oceanicola granulosus HTCC2516(T) and Oceanicola batsensis HTCC2597(TDelta).</title>
        <authorList>
            <person name="Thrash J.C."/>
            <person name="Cho J.C."/>
            <person name="Vergin K.L."/>
            <person name="Giovannoni S.J."/>
        </authorList>
    </citation>
    <scope>NUCLEOTIDE SEQUENCE [LARGE SCALE GENOMIC DNA]</scope>
    <source>
        <strain evidence="8">ATCC BAA-863 / DSM 15984 / KCTC 12145 / HTCC2597</strain>
    </source>
</reference>
<feature type="domain" description="Calcineurin-like phosphoesterase" evidence="6">
    <location>
        <begin position="3"/>
        <end position="189"/>
    </location>
</feature>
<evidence type="ECO:0000256" key="4">
    <source>
        <dbReference type="ARBA" id="ARBA00025742"/>
    </source>
</evidence>
<dbReference type="AlphaFoldDB" id="A3U3S7"/>
<comment type="caution">
    <text evidence="7">The sequence shown here is derived from an EMBL/GenBank/DDBJ whole genome shotgun (WGS) entry which is preliminary data.</text>
</comment>
<keyword evidence="1" id="KW-0479">Metal-binding</keyword>
<dbReference type="InterPro" id="IPR004843">
    <property type="entry name" value="Calcineurin-like_PHP"/>
</dbReference>
<dbReference type="GO" id="GO:0016787">
    <property type="term" value="F:hydrolase activity"/>
    <property type="evidence" value="ECO:0007669"/>
    <property type="project" value="UniProtKB-KW"/>
</dbReference>
<dbReference type="Pfam" id="PF00149">
    <property type="entry name" value="Metallophos"/>
    <property type="match status" value="1"/>
</dbReference>
<evidence type="ECO:0000313" key="8">
    <source>
        <dbReference type="Proteomes" id="UP000004318"/>
    </source>
</evidence>
<dbReference type="PANTHER" id="PTHR42988">
    <property type="entry name" value="PHOSPHOHYDROLASE"/>
    <property type="match status" value="1"/>
</dbReference>
<name>A3U3S7_PSEBH</name>
<dbReference type="SUPFAM" id="SSF56300">
    <property type="entry name" value="Metallo-dependent phosphatases"/>
    <property type="match status" value="1"/>
</dbReference>
<dbReference type="InterPro" id="IPR029052">
    <property type="entry name" value="Metallo-depent_PP-like"/>
</dbReference>
<evidence type="ECO:0000256" key="1">
    <source>
        <dbReference type="ARBA" id="ARBA00022723"/>
    </source>
</evidence>
<dbReference type="OrthoDB" id="651281at2"/>
<protein>
    <submittedName>
        <fullName evidence="7">Possible phospodiesterase</fullName>
    </submittedName>
</protein>
<keyword evidence="8" id="KW-1185">Reference proteome</keyword>
<dbReference type="RefSeq" id="WP_009804994.1">
    <property type="nucleotide sequence ID" value="NZ_CH724131.1"/>
</dbReference>
<dbReference type="HOGENOM" id="CLU_063034_0_0_5"/>
<keyword evidence="3" id="KW-0408">Iron</keyword>
<feature type="region of interest" description="Disordered" evidence="5">
    <location>
        <begin position="248"/>
        <end position="278"/>
    </location>
</feature>
<sequence length="278" mass="31258">MTRLIHLSDLHFGRDRPELMRPLLTAVNDLGPDIVAISGDLTQRARSSQFRAARTFIDHIEAPVLCVPGNHDLPAHRPIRRFLNSFANYKRHISPDLAPSLLCPDLAVIGINTNSPFRWQSGWASRRGIRKAAELCRSGPEHRLNVVVAHHPFEMPEESHKRPMFNAEWGLACLAEAGAHVVLSGHLHRWRVIGTDKAEGPGIIQIHCGTGLSTRQRGEPNDFAVLEIEGNRPDSALTVTRWIAGPENRFSPREQHHFERKQDRWQARPTEVRAGTSS</sequence>
<evidence type="ECO:0000313" key="7">
    <source>
        <dbReference type="EMBL" id="EAQ01166.1"/>
    </source>
</evidence>
<evidence type="ECO:0000256" key="5">
    <source>
        <dbReference type="SAM" id="MobiDB-lite"/>
    </source>
</evidence>
<accession>A3U3S7</accession>
<evidence type="ECO:0000259" key="6">
    <source>
        <dbReference type="Pfam" id="PF00149"/>
    </source>
</evidence>
<dbReference type="Gene3D" id="3.60.21.10">
    <property type="match status" value="1"/>
</dbReference>
<gene>
    <name evidence="7" type="ORF">OB2597_03719</name>
</gene>
<dbReference type="PANTHER" id="PTHR42988:SF2">
    <property type="entry name" value="CYCLIC NUCLEOTIDE PHOSPHODIESTERASE CBUA0032-RELATED"/>
    <property type="match status" value="1"/>
</dbReference>
<proteinExistence type="inferred from homology"/>
<organism evidence="7 8">
    <name type="scientific">Pseudooceanicola batsensis (strain ATCC BAA-863 / DSM 15984 / KCTC 12145 / HTCC2597)</name>
    <name type="common">Oceanicola batsensis</name>
    <dbReference type="NCBI Taxonomy" id="252305"/>
    <lineage>
        <taxon>Bacteria</taxon>
        <taxon>Pseudomonadati</taxon>
        <taxon>Pseudomonadota</taxon>
        <taxon>Alphaproteobacteria</taxon>
        <taxon>Rhodobacterales</taxon>
        <taxon>Paracoccaceae</taxon>
        <taxon>Pseudooceanicola</taxon>
    </lineage>
</organism>
<dbReference type="GO" id="GO:0046872">
    <property type="term" value="F:metal ion binding"/>
    <property type="evidence" value="ECO:0007669"/>
    <property type="project" value="UniProtKB-KW"/>
</dbReference>
<feature type="compositionally biased region" description="Basic and acidic residues" evidence="5">
    <location>
        <begin position="250"/>
        <end position="266"/>
    </location>
</feature>
<keyword evidence="2" id="KW-0378">Hydrolase</keyword>
<evidence type="ECO:0000256" key="3">
    <source>
        <dbReference type="ARBA" id="ARBA00023004"/>
    </source>
</evidence>
<dbReference type="EMBL" id="AAMO01000017">
    <property type="protein sequence ID" value="EAQ01166.1"/>
    <property type="molecule type" value="Genomic_DNA"/>
</dbReference>
<dbReference type="Proteomes" id="UP000004318">
    <property type="component" value="Unassembled WGS sequence"/>
</dbReference>
<comment type="similarity">
    <text evidence="4">Belongs to the cyclic nucleotide phosphodiesterase class-III family.</text>
</comment>
<evidence type="ECO:0000256" key="2">
    <source>
        <dbReference type="ARBA" id="ARBA00022801"/>
    </source>
</evidence>
<dbReference type="eggNOG" id="COG1409">
    <property type="taxonomic scope" value="Bacteria"/>
</dbReference>
<dbReference type="InterPro" id="IPR050884">
    <property type="entry name" value="CNP_phosphodiesterase-III"/>
</dbReference>
<dbReference type="STRING" id="252305.OB2597_03719"/>